<dbReference type="NCBIfam" id="TIGR00654">
    <property type="entry name" value="PhzF_family"/>
    <property type="match status" value="1"/>
</dbReference>
<dbReference type="PATRIC" id="fig|86416.3.peg.2482"/>
<dbReference type="AlphaFoldDB" id="R4K9Z5"/>
<feature type="active site" evidence="1">
    <location>
        <position position="44"/>
    </location>
</feature>
<dbReference type="OrthoDB" id="9788221at2"/>
<gene>
    <name evidence="2" type="ORF">Clopa_2498</name>
</gene>
<protein>
    <submittedName>
        <fullName evidence="2">Phenazine biosynthesis protein PhzF family</fullName>
    </submittedName>
</protein>
<dbReference type="HOGENOM" id="CLU_048756_0_1_9"/>
<dbReference type="PANTHER" id="PTHR13774">
    <property type="entry name" value="PHENAZINE BIOSYNTHESIS PROTEIN"/>
    <property type="match status" value="1"/>
</dbReference>
<evidence type="ECO:0000313" key="3">
    <source>
        <dbReference type="Proteomes" id="UP000013523"/>
    </source>
</evidence>
<dbReference type="KEGG" id="cpas:Clopa_2498"/>
<reference evidence="2 3" key="1">
    <citation type="submission" date="2012-01" db="EMBL/GenBank/DDBJ databases">
        <title>Complete sequence of chromosome of Clostridium pasteurianum BC1.</title>
        <authorList>
            <consortium name="US DOE Joint Genome Institute"/>
            <person name="Lucas S."/>
            <person name="Han J."/>
            <person name="Lapidus A."/>
            <person name="Cheng J.-F."/>
            <person name="Goodwin L."/>
            <person name="Pitluck S."/>
            <person name="Peters L."/>
            <person name="Mikhailova N."/>
            <person name="Teshima H."/>
            <person name="Detter J.C."/>
            <person name="Han C."/>
            <person name="Tapia R."/>
            <person name="Land M."/>
            <person name="Hauser L."/>
            <person name="Kyrpides N."/>
            <person name="Ivanova N."/>
            <person name="Pagani I."/>
            <person name="Dunn J."/>
            <person name="Taghavi S."/>
            <person name="Francis A."/>
            <person name="van der Lelie D."/>
            <person name="Woyke T."/>
        </authorList>
    </citation>
    <scope>NUCLEOTIDE SEQUENCE [LARGE SCALE GENOMIC DNA]</scope>
    <source>
        <strain evidence="2 3">BC1</strain>
    </source>
</reference>
<dbReference type="Pfam" id="PF02567">
    <property type="entry name" value="PhzC-PhzF"/>
    <property type="match status" value="1"/>
</dbReference>
<dbReference type="eggNOG" id="COG0384">
    <property type="taxonomic scope" value="Bacteria"/>
</dbReference>
<name>R4K9Z5_CLOPA</name>
<sequence length="285" mass="32146">MKFFHVDVFSSKTMSGNGLTVVFPEQPLDDEILLKITQEFRQFETIFIFERNESEAFPVRIFTVDEELTFAGHPILGASAVIHNLFFSSENIARILFDISGRTVNIKSKKSEGIYNVTMNQGSPKFIQKIEKNAYSEIAATLNIREYDIDENFPVEVISTGLPYLLVPVKDRLSDTKINDKNFENFLSNFGAKFVYVFNPETLECRTWDNNGTTEDIATGSAAGPLCAYLVKNKLKKIDEIINIHQGKFVNRPSIIQGWVSQALGKQEVFISGKVTFFASGNINI</sequence>
<evidence type="ECO:0000313" key="2">
    <source>
        <dbReference type="EMBL" id="AGK97359.1"/>
    </source>
</evidence>
<dbReference type="STRING" id="86416.Clopa_2498"/>
<proteinExistence type="predicted"/>
<accession>R4K9Z5</accession>
<dbReference type="Gene3D" id="3.10.310.10">
    <property type="entry name" value="Diaminopimelate Epimerase, Chain A, domain 1"/>
    <property type="match status" value="2"/>
</dbReference>
<organism evidence="2 3">
    <name type="scientific">Clostridium pasteurianum BC1</name>
    <dbReference type="NCBI Taxonomy" id="86416"/>
    <lineage>
        <taxon>Bacteria</taxon>
        <taxon>Bacillati</taxon>
        <taxon>Bacillota</taxon>
        <taxon>Clostridia</taxon>
        <taxon>Eubacteriales</taxon>
        <taxon>Clostridiaceae</taxon>
        <taxon>Clostridium</taxon>
    </lineage>
</organism>
<dbReference type="GO" id="GO:0005737">
    <property type="term" value="C:cytoplasm"/>
    <property type="evidence" value="ECO:0007669"/>
    <property type="project" value="TreeGrafter"/>
</dbReference>
<dbReference type="GO" id="GO:0016853">
    <property type="term" value="F:isomerase activity"/>
    <property type="evidence" value="ECO:0007669"/>
    <property type="project" value="TreeGrafter"/>
</dbReference>
<keyword evidence="3" id="KW-1185">Reference proteome</keyword>
<dbReference type="EMBL" id="CP003261">
    <property type="protein sequence ID" value="AGK97359.1"/>
    <property type="molecule type" value="Genomic_DNA"/>
</dbReference>
<dbReference type="RefSeq" id="WP_015615660.1">
    <property type="nucleotide sequence ID" value="NC_021182.1"/>
</dbReference>
<dbReference type="PIRSF" id="PIRSF016184">
    <property type="entry name" value="PhzC_PhzF"/>
    <property type="match status" value="1"/>
</dbReference>
<dbReference type="SUPFAM" id="SSF54506">
    <property type="entry name" value="Diaminopimelate epimerase-like"/>
    <property type="match status" value="1"/>
</dbReference>
<dbReference type="InterPro" id="IPR003719">
    <property type="entry name" value="Phenazine_PhzF-like"/>
</dbReference>
<dbReference type="Proteomes" id="UP000013523">
    <property type="component" value="Chromosome"/>
</dbReference>
<evidence type="ECO:0000256" key="1">
    <source>
        <dbReference type="PIRSR" id="PIRSR016184-1"/>
    </source>
</evidence>
<dbReference type="PANTHER" id="PTHR13774:SF32">
    <property type="entry name" value="ANTISENSE-ENHANCING SEQUENCE 1"/>
    <property type="match status" value="1"/>
</dbReference>